<feature type="compositionally biased region" description="Basic and acidic residues" evidence="1">
    <location>
        <begin position="1941"/>
        <end position="1954"/>
    </location>
</feature>
<feature type="compositionally biased region" description="Basic and acidic residues" evidence="1">
    <location>
        <begin position="122"/>
        <end position="135"/>
    </location>
</feature>
<dbReference type="GO" id="GO:0004842">
    <property type="term" value="F:ubiquitin-protein transferase activity"/>
    <property type="evidence" value="ECO:0007669"/>
    <property type="project" value="InterPro"/>
</dbReference>
<dbReference type="InterPro" id="IPR025874">
    <property type="entry name" value="DZR"/>
</dbReference>
<feature type="region of interest" description="Disordered" evidence="1">
    <location>
        <begin position="107"/>
        <end position="578"/>
    </location>
</feature>
<feature type="compositionally biased region" description="Basic and acidic residues" evidence="1">
    <location>
        <begin position="488"/>
        <end position="525"/>
    </location>
</feature>
<feature type="region of interest" description="Disordered" evidence="1">
    <location>
        <begin position="1941"/>
        <end position="1971"/>
    </location>
</feature>
<dbReference type="PANTHER" id="PTHR22605">
    <property type="entry name" value="RZ-TYPE DOMAIN-CONTAINING PROTEIN"/>
    <property type="match status" value="1"/>
</dbReference>
<dbReference type="Proteomes" id="UP000596742">
    <property type="component" value="Unassembled WGS sequence"/>
</dbReference>
<dbReference type="EMBL" id="UYJE01008971">
    <property type="protein sequence ID" value="VDI68947.1"/>
    <property type="molecule type" value="Genomic_DNA"/>
</dbReference>
<dbReference type="PANTHER" id="PTHR22605:SF16">
    <property type="entry name" value="E3 UBIQUITIN-PROTEIN LIGASE RNF213"/>
    <property type="match status" value="1"/>
</dbReference>
<dbReference type="InterPro" id="IPR031248">
    <property type="entry name" value="RNF213"/>
</dbReference>
<feature type="compositionally biased region" description="Acidic residues" evidence="1">
    <location>
        <begin position="437"/>
        <end position="451"/>
    </location>
</feature>
<evidence type="ECO:0000259" key="2">
    <source>
        <dbReference type="Pfam" id="PF12773"/>
    </source>
</evidence>
<sequence>MKCKNNVDGRICGEEIPQSSKFCLACGGKVAKEDDTTTKACPHCSSLITKRQKFCSGCGWRIDPSIFLAPKILCAGKDDDGNTCGAEMIPGVKFCTECGNDQSKLNEQDKVAKGESVPVPVERQREDSPRVDDCTNTRWSPQQSSGSGSSSRSDSPDAWKPPGMLSSTPDSTEENTVDSDMQRGTGGSQHESVVSEQNDEREMAFQNEEGQGGTVRNEEDTKGTGPKLPASAISEPSGAPVNDLDKNNQQSEAMETDETLLKENAIPKSDNATEDNNMIDQSAQPECPAQGPSLSESGTPVTSDELMEIPVTESGLTKTDTNETEKPVTTPPVNEEIPPHSFLTNNMGNAGAKNKVHQLAQTFEKNVNVRSPEKVKTNVAGSEQNQDVRNGNIPPESVGSGNVDETGDNKPPATEDNNTTDNQDWKNAPLPESSSSENDEDEEDDEEEEEKEGAKPDPSVKSKGQKKKAKKRRKKEEEKKKDRKKRKEEKNKTETDRASDVSKKQERKEKKARLQTDPSAEKVEGMDQLPSNEETRPHDKDHKNRSNNATASGSGEPPSNSANTGNQASGPSYADAVSTNLRSKEKNKQFAEVHFHCIVSPSLWSNLERDKLYLTFEDSTLGGWQSRKHLMKGERTLPDNYVVFSGTVNVPKTILHKRLFYNYIMVHGKGITDTFEYVYCGTLSGSSIYRCLNIKNSDLVKGVYHRYDGVVREHPSKHKGAWQSFKEFIGIDDYKKVLFKDAELSGKSFKPAWQLTSYSSDGINGEELINHISLVADGLKEVYCRHASLWYAQDFHKVVGSVILHPDIIVLLKILNTRENITNEEQVLHMVTAITISYLVSEYQIVLDDSARSMLCESLLPKPDNEKKLSCDFDSVSAFFPTTKKQVTESVLILSRQIAGNTSNPCWTYCLPILHFLQGKCAPFQQASAAVNHCDTKPEWWGISEYKYDIEYFKAKTVPWDRSSTLVLKKLIPYFQMDFYLPRSFMVALKLEEIPNLIASGIFPSDCILAVLFFFIKSSTSYQKDKIEANLKMLFNQAIVQNFSDDPKDITFADAWRSCRISGDVLQETLKYMMNRDFAVFAIEAFVVSLDMYDKVQEKVDWKSKEIKDIKVSQDSHMKMFERMRFDICKYLSNQTFYTKELAYLERWNAALRIKAPKGNIKDSYMKYVEEQLKMELQKVSASQALIKIYLIQNEQFESTIQAMLSEIAFKAIHEFDFDMEIMREDRVVMRMGDLINSVLERSWEKTQTTDPHQILEHAVTWASFPTFIEMYYKFSKHLKEDSLHLLNRSIKVLNGAIVQLFQGEIMVKDIQIILEKRTNFQKTIQSLKDVNVKATMMTLNLREKELQAYTDTLKIVKEFLSYCIYCKANTSVMEDLIRKLDDLGTFPINRLVRTLQFDEITDIERHRPFVKVFELSQDQLDILPDIVECSRGLLFTKLWEDQGIELKKELNRKLTIHEVLTEVWEPTVNQWKTICQRLKRGDLFFSEFERFFRNTEIGNLRDELTLLERGGNTRWVEERLDQVEKYRNLKSCEFGAEAILEVVKAFDLQGDFNQIITICKFTKGADTNMNKLDKSLLKTCSVLREVTKERAECLKTFIRCKQLVDWLRESMPSGLKELKVFVDLASISAGEGDMEIDKVNCLHSATTGYAPLIFNLEKDCNTKIFLNKCQEVWKELLANPELPRKLIDTNRQLAWLQTVKRSHGSVEVSSLQQAEAINTKGIYQVGNLKKIENLRKTNLNEVLELRVAEDDLEGKVAQRKLYRYDQLHDLQSRLMLVAGKAEKGKDEVDRFMEILDGAVRLGNIYAKLVEEGCVLFSQWHVKFLCDRGRLACAFIYFGYGEDRHTLKGRVDESSQDVSAIIPKIAKFLEQCHENWLRYIDEKREKYYCLNFFTIDQMVILQQELVKIGSNQEPSALIYPLLSAVKQGCTREDLVRAMSAAKEDVEQMDRRRQEEEETKESDEEVMVEVEEPDEIKTSKFLQEMITAGYNMELAKEALKNVGPDDVDGGIVWCMDNEDDFQAMDVDEPGRKSPGLLEEQAFSRFTGWTQSGQSLASVTGSLVDHLGMGTG</sequence>
<feature type="compositionally biased region" description="Basic and acidic residues" evidence="1">
    <location>
        <begin position="533"/>
        <end position="544"/>
    </location>
</feature>
<evidence type="ECO:0000313" key="3">
    <source>
        <dbReference type="EMBL" id="VDI68947.1"/>
    </source>
</evidence>
<keyword evidence="4" id="KW-1185">Reference proteome</keyword>
<protein>
    <recommendedName>
        <fullName evidence="2">DZANK-type domain-containing protein</fullName>
    </recommendedName>
</protein>
<feature type="compositionally biased region" description="Polar residues" evidence="1">
    <location>
        <begin position="379"/>
        <end position="389"/>
    </location>
</feature>
<dbReference type="Pfam" id="PF12773">
    <property type="entry name" value="DZR"/>
    <property type="match status" value="1"/>
</dbReference>
<proteinExistence type="predicted"/>
<feature type="compositionally biased region" description="Polar residues" evidence="1">
    <location>
        <begin position="292"/>
        <end position="302"/>
    </location>
</feature>
<feature type="compositionally biased region" description="Polar residues" evidence="1">
    <location>
        <begin position="274"/>
        <end position="284"/>
    </location>
</feature>
<feature type="compositionally biased region" description="Polar residues" evidence="1">
    <location>
        <begin position="546"/>
        <end position="570"/>
    </location>
</feature>
<gene>
    <name evidence="3" type="ORF">MGAL_10B034862</name>
</gene>
<name>A0A8B6GSU6_MYTGA</name>
<feature type="non-terminal residue" evidence="3">
    <location>
        <position position="2070"/>
    </location>
</feature>
<dbReference type="GO" id="GO:0016887">
    <property type="term" value="F:ATP hydrolysis activity"/>
    <property type="evidence" value="ECO:0007669"/>
    <property type="project" value="InterPro"/>
</dbReference>
<dbReference type="OrthoDB" id="6142015at2759"/>
<feature type="compositionally biased region" description="Low complexity" evidence="1">
    <location>
        <begin position="140"/>
        <end position="153"/>
    </location>
</feature>
<feature type="compositionally biased region" description="Basic residues" evidence="1">
    <location>
        <begin position="463"/>
        <end position="474"/>
    </location>
</feature>
<feature type="compositionally biased region" description="Acidic residues" evidence="1">
    <location>
        <begin position="1955"/>
        <end position="1971"/>
    </location>
</feature>
<feature type="compositionally biased region" description="Polar residues" evidence="1">
    <location>
        <begin position="359"/>
        <end position="369"/>
    </location>
</feature>
<comment type="caution">
    <text evidence="3">The sequence shown here is derived from an EMBL/GenBank/DDBJ whole genome shotgun (WGS) entry which is preliminary data.</text>
</comment>
<organism evidence="3 4">
    <name type="scientific">Mytilus galloprovincialis</name>
    <name type="common">Mediterranean mussel</name>
    <dbReference type="NCBI Taxonomy" id="29158"/>
    <lineage>
        <taxon>Eukaryota</taxon>
        <taxon>Metazoa</taxon>
        <taxon>Spiralia</taxon>
        <taxon>Lophotrochozoa</taxon>
        <taxon>Mollusca</taxon>
        <taxon>Bivalvia</taxon>
        <taxon>Autobranchia</taxon>
        <taxon>Pteriomorphia</taxon>
        <taxon>Mytilida</taxon>
        <taxon>Mytiloidea</taxon>
        <taxon>Mytilidae</taxon>
        <taxon>Mytilinae</taxon>
        <taxon>Mytilus</taxon>
    </lineage>
</organism>
<evidence type="ECO:0000256" key="1">
    <source>
        <dbReference type="SAM" id="MobiDB-lite"/>
    </source>
</evidence>
<evidence type="ECO:0000313" key="4">
    <source>
        <dbReference type="Proteomes" id="UP000596742"/>
    </source>
</evidence>
<feature type="domain" description="DZANK-type" evidence="2">
    <location>
        <begin position="12"/>
        <end position="59"/>
    </location>
</feature>
<reference evidence="3" key="1">
    <citation type="submission" date="2018-11" db="EMBL/GenBank/DDBJ databases">
        <authorList>
            <person name="Alioto T."/>
            <person name="Alioto T."/>
        </authorList>
    </citation>
    <scope>NUCLEOTIDE SEQUENCE</scope>
</reference>
<accession>A0A8B6GSU6</accession>